<feature type="domain" description="F-box" evidence="1">
    <location>
        <begin position="8"/>
        <end position="57"/>
    </location>
</feature>
<accession>A0A060SZY1</accession>
<dbReference type="CDD" id="cd09917">
    <property type="entry name" value="F-box_SF"/>
    <property type="match status" value="1"/>
</dbReference>
<dbReference type="InterPro" id="IPR001810">
    <property type="entry name" value="F-box_dom"/>
</dbReference>
<reference evidence="2" key="1">
    <citation type="submission" date="2014-02" db="EMBL/GenBank/DDBJ databases">
        <authorList>
            <person name="Genoscope - CEA"/>
        </authorList>
    </citation>
    <scope>NUCLEOTIDE SEQUENCE</scope>
    <source>
        <strain evidence="2">LS3</strain>
    </source>
</reference>
<dbReference type="Pfam" id="PF00646">
    <property type="entry name" value="F-box"/>
    <property type="match status" value="1"/>
</dbReference>
<gene>
    <name evidence="2" type="ORF">GNLVRS02_ARAD1C12232g</name>
</gene>
<proteinExistence type="predicted"/>
<reference evidence="2" key="2">
    <citation type="submission" date="2014-06" db="EMBL/GenBank/DDBJ databases">
        <title>The complete genome of Blastobotrys (Arxula) adeninivorans LS3 - a yeast of biotechnological interest.</title>
        <authorList>
            <person name="Kunze G."/>
            <person name="Gaillardin C."/>
            <person name="Czernicka M."/>
            <person name="Durrens P."/>
            <person name="Martin T."/>
            <person name="Boer E."/>
            <person name="Gabaldon T."/>
            <person name="Cruz J."/>
            <person name="Talla E."/>
            <person name="Marck C."/>
            <person name="Goffeau A."/>
            <person name="Barbe V."/>
            <person name="Baret P."/>
            <person name="Baronian K."/>
            <person name="Beier S."/>
            <person name="Bleykasten C."/>
            <person name="Bode R."/>
            <person name="Casaregola S."/>
            <person name="Despons L."/>
            <person name="Fairhead C."/>
            <person name="Giersberg M."/>
            <person name="Gierski P."/>
            <person name="Hahnel U."/>
            <person name="Hartmann A."/>
            <person name="Jankowska D."/>
            <person name="Jubin C."/>
            <person name="Jung P."/>
            <person name="Lafontaine I."/>
            <person name="Leh-Louis V."/>
            <person name="Lemaire M."/>
            <person name="Marcet-Houben M."/>
            <person name="Mascher M."/>
            <person name="Morel G."/>
            <person name="Richard G.-F."/>
            <person name="Riechen J."/>
            <person name="Sacerdot C."/>
            <person name="Sarkar A."/>
            <person name="Savel G."/>
            <person name="Schacherer J."/>
            <person name="Sherman D."/>
            <person name="Straub M.-L."/>
            <person name="Stein N."/>
            <person name="Thierry A."/>
            <person name="Trautwein-Schult A."/>
            <person name="Westhof E."/>
            <person name="Worch S."/>
            <person name="Dujon B."/>
            <person name="Souciet J.-L."/>
            <person name="Wincker P."/>
            <person name="Scholz U."/>
            <person name="Neuveglise N."/>
        </authorList>
    </citation>
    <scope>NUCLEOTIDE SEQUENCE</scope>
    <source>
        <strain evidence="2">LS3</strain>
    </source>
</reference>
<dbReference type="EMBL" id="HG937693">
    <property type="protein sequence ID" value="CDP34435.1"/>
    <property type="molecule type" value="Genomic_DNA"/>
</dbReference>
<name>A0A060SZY1_BLAAD</name>
<protein>
    <submittedName>
        <fullName evidence="2">ARAD1C12232p</fullName>
    </submittedName>
</protein>
<evidence type="ECO:0000313" key="2">
    <source>
        <dbReference type="EMBL" id="CDP34435.1"/>
    </source>
</evidence>
<dbReference type="AlphaFoldDB" id="A0A060SZY1"/>
<sequence length="334" mass="37638">MQPWDVNSGTLGLLPYEVLALVMEQLSTKDLYNCRFVSSKLNQLVNDAFHQRFIQKFGPSVAALMYQLCSTHKSSQQLAKLGATESSFPHISTPSWIFITKFYCLDWCFFDVGNIINYMPSDISEVTSPTEPRSVMSTGVWKRVLYNDWGPSLLAANVHWLQLRYSTALSPGKYKVTVNVRVRNLVNLFPIRFRVSGGSAVTNLKREFPPADIHFASQGADSAITQDYLNQRPVSICIGSIEVFGTDPEKLYPVMLEIEESGMVIKRDMSFLFAYFERVDAILLQEQIGWFLRRDPNINLTRATRSAFRELTTLKLAISDPSPDYAGLSASSSA</sequence>
<dbReference type="SUPFAM" id="SSF81383">
    <property type="entry name" value="F-box domain"/>
    <property type="match status" value="1"/>
</dbReference>
<organism evidence="2">
    <name type="scientific">Blastobotrys adeninivorans</name>
    <name type="common">Yeast</name>
    <name type="synonym">Arxula adeninivorans</name>
    <dbReference type="NCBI Taxonomy" id="409370"/>
    <lineage>
        <taxon>Eukaryota</taxon>
        <taxon>Fungi</taxon>
        <taxon>Dikarya</taxon>
        <taxon>Ascomycota</taxon>
        <taxon>Saccharomycotina</taxon>
        <taxon>Dipodascomycetes</taxon>
        <taxon>Dipodascales</taxon>
        <taxon>Trichomonascaceae</taxon>
        <taxon>Blastobotrys</taxon>
    </lineage>
</organism>
<dbReference type="PROSITE" id="PS50181">
    <property type="entry name" value="FBOX"/>
    <property type="match status" value="1"/>
</dbReference>
<dbReference type="InterPro" id="IPR036047">
    <property type="entry name" value="F-box-like_dom_sf"/>
</dbReference>
<evidence type="ECO:0000259" key="1">
    <source>
        <dbReference type="PROSITE" id="PS50181"/>
    </source>
</evidence>
<dbReference type="SMART" id="SM00256">
    <property type="entry name" value="FBOX"/>
    <property type="match status" value="1"/>
</dbReference>